<feature type="chain" id="PRO_5002749149" description="carbonic anhydrase" evidence="7">
    <location>
        <begin position="18"/>
        <end position="278"/>
    </location>
</feature>
<dbReference type="SUPFAM" id="SSF51069">
    <property type="entry name" value="Carbonic anhydrase"/>
    <property type="match status" value="1"/>
</dbReference>
<dbReference type="InterPro" id="IPR041891">
    <property type="entry name" value="Alpha_CA_prokaryot-like"/>
</dbReference>
<dbReference type="PANTHER" id="PTHR18952">
    <property type="entry name" value="CARBONIC ANHYDRASE"/>
    <property type="match status" value="1"/>
</dbReference>
<evidence type="ECO:0000256" key="5">
    <source>
        <dbReference type="ARBA" id="ARBA00023239"/>
    </source>
</evidence>
<dbReference type="SMART" id="SM01057">
    <property type="entry name" value="Carb_anhydrase"/>
    <property type="match status" value="1"/>
</dbReference>
<dbReference type="EC" id="4.2.1.1" evidence="2"/>
<dbReference type="HOGENOM" id="CLU_039326_0_1_1"/>
<evidence type="ECO:0000313" key="9">
    <source>
        <dbReference type="EMBL" id="EDR04448.1"/>
    </source>
</evidence>
<feature type="domain" description="Alpha-carbonic anhydrase" evidence="8">
    <location>
        <begin position="42"/>
        <end position="278"/>
    </location>
</feature>
<dbReference type="AlphaFoldDB" id="B0DLT3"/>
<comment type="similarity">
    <text evidence="1">Belongs to the alpha-carbonic anhydrase family.</text>
</comment>
<name>B0DLT3_LACBS</name>
<dbReference type="Gene3D" id="3.10.200.10">
    <property type="entry name" value="Alpha carbonic anhydrase"/>
    <property type="match status" value="1"/>
</dbReference>
<sequence length="278" mass="29882">MLVATALAVLSIPFVEGSCIHESPLTNLRRSPQIAGRDVPVNNFSYIGVTGPLGWTGLSTANVNCSTANVQSPINIDQSIISLSTSNPQINIPNVGSAEFENLGTTVEVVINGTTTFEGKTYSLKQYHFHTPAEHLIDAQFYPMEAHFVHTALDGTYLVLAALFELSLNGTNAKFLDPLLSGPLQAIEKPGSSAYTGPLDFSDITKFFTTVPLFKYTGSLTTPPCTVGVTWLVAGTFLPVTPQAFLGFKSVLKFNARYVQNTPGQQNLIELAASQLPK</sequence>
<dbReference type="InterPro" id="IPR023561">
    <property type="entry name" value="Carbonic_anhydrase_a-class"/>
</dbReference>
<keyword evidence="7" id="KW-0732">Signal</keyword>
<evidence type="ECO:0000256" key="4">
    <source>
        <dbReference type="ARBA" id="ARBA00022833"/>
    </source>
</evidence>
<dbReference type="KEGG" id="lbc:LACBIDRAFT_237838"/>
<evidence type="ECO:0000256" key="1">
    <source>
        <dbReference type="ARBA" id="ARBA00010718"/>
    </source>
</evidence>
<dbReference type="RefSeq" id="XP_001884967.1">
    <property type="nucleotide sequence ID" value="XM_001884932.1"/>
</dbReference>
<evidence type="ECO:0000256" key="6">
    <source>
        <dbReference type="ARBA" id="ARBA00048348"/>
    </source>
</evidence>
<dbReference type="Proteomes" id="UP000001194">
    <property type="component" value="Unassembled WGS sequence"/>
</dbReference>
<keyword evidence="4" id="KW-0862">Zinc</keyword>
<evidence type="ECO:0000256" key="7">
    <source>
        <dbReference type="SAM" id="SignalP"/>
    </source>
</evidence>
<comment type="catalytic activity">
    <reaction evidence="6">
        <text>hydrogencarbonate + H(+) = CO2 + H2O</text>
        <dbReference type="Rhea" id="RHEA:10748"/>
        <dbReference type="ChEBI" id="CHEBI:15377"/>
        <dbReference type="ChEBI" id="CHEBI:15378"/>
        <dbReference type="ChEBI" id="CHEBI:16526"/>
        <dbReference type="ChEBI" id="CHEBI:17544"/>
        <dbReference type="EC" id="4.2.1.1"/>
    </reaction>
</comment>
<keyword evidence="3" id="KW-0479">Metal-binding</keyword>
<proteinExistence type="inferred from homology"/>
<dbReference type="PANTHER" id="PTHR18952:SF265">
    <property type="entry name" value="CARBONIC ANHYDRASE"/>
    <property type="match status" value="1"/>
</dbReference>
<organism evidence="10">
    <name type="scientific">Laccaria bicolor (strain S238N-H82 / ATCC MYA-4686)</name>
    <name type="common">Bicoloured deceiver</name>
    <name type="synonym">Laccaria laccata var. bicolor</name>
    <dbReference type="NCBI Taxonomy" id="486041"/>
    <lineage>
        <taxon>Eukaryota</taxon>
        <taxon>Fungi</taxon>
        <taxon>Dikarya</taxon>
        <taxon>Basidiomycota</taxon>
        <taxon>Agaricomycotina</taxon>
        <taxon>Agaricomycetes</taxon>
        <taxon>Agaricomycetidae</taxon>
        <taxon>Agaricales</taxon>
        <taxon>Agaricineae</taxon>
        <taxon>Hydnangiaceae</taxon>
        <taxon>Laccaria</taxon>
    </lineage>
</organism>
<dbReference type="GO" id="GO:0008270">
    <property type="term" value="F:zinc ion binding"/>
    <property type="evidence" value="ECO:0007669"/>
    <property type="project" value="InterPro"/>
</dbReference>
<dbReference type="PROSITE" id="PS51144">
    <property type="entry name" value="ALPHA_CA_2"/>
    <property type="match status" value="1"/>
</dbReference>
<evidence type="ECO:0000256" key="2">
    <source>
        <dbReference type="ARBA" id="ARBA00012925"/>
    </source>
</evidence>
<dbReference type="EMBL" id="DS547118">
    <property type="protein sequence ID" value="EDR04448.1"/>
    <property type="molecule type" value="Genomic_DNA"/>
</dbReference>
<gene>
    <name evidence="9" type="ORF">LACBIDRAFT_237838</name>
</gene>
<protein>
    <recommendedName>
        <fullName evidence="2">carbonic anhydrase</fullName>
        <ecNumber evidence="2">4.2.1.1</ecNumber>
    </recommendedName>
</protein>
<keyword evidence="5" id="KW-0456">Lyase</keyword>
<evidence type="ECO:0000256" key="3">
    <source>
        <dbReference type="ARBA" id="ARBA00022723"/>
    </source>
</evidence>
<dbReference type="GO" id="GO:0004089">
    <property type="term" value="F:carbonate dehydratase activity"/>
    <property type="evidence" value="ECO:0007669"/>
    <property type="project" value="UniProtKB-EC"/>
</dbReference>
<evidence type="ECO:0000259" key="8">
    <source>
        <dbReference type="PROSITE" id="PS51144"/>
    </source>
</evidence>
<dbReference type="InterPro" id="IPR001148">
    <property type="entry name" value="CA_dom"/>
</dbReference>
<accession>B0DLT3</accession>
<feature type="signal peptide" evidence="7">
    <location>
        <begin position="1"/>
        <end position="17"/>
    </location>
</feature>
<dbReference type="InterPro" id="IPR036398">
    <property type="entry name" value="CA_dom_sf"/>
</dbReference>
<reference evidence="9 10" key="1">
    <citation type="journal article" date="2008" name="Nature">
        <title>The genome of Laccaria bicolor provides insights into mycorrhizal symbiosis.</title>
        <authorList>
            <person name="Martin F."/>
            <person name="Aerts A."/>
            <person name="Ahren D."/>
            <person name="Brun A."/>
            <person name="Danchin E.G.J."/>
            <person name="Duchaussoy F."/>
            <person name="Gibon J."/>
            <person name="Kohler A."/>
            <person name="Lindquist E."/>
            <person name="Pereda V."/>
            <person name="Salamov A."/>
            <person name="Shapiro H.J."/>
            <person name="Wuyts J."/>
            <person name="Blaudez D."/>
            <person name="Buee M."/>
            <person name="Brokstein P."/>
            <person name="Canbaeck B."/>
            <person name="Cohen D."/>
            <person name="Courty P.E."/>
            <person name="Coutinho P.M."/>
            <person name="Delaruelle C."/>
            <person name="Detter J.C."/>
            <person name="Deveau A."/>
            <person name="DiFazio S."/>
            <person name="Duplessis S."/>
            <person name="Fraissinet-Tachet L."/>
            <person name="Lucic E."/>
            <person name="Frey-Klett P."/>
            <person name="Fourrey C."/>
            <person name="Feussner I."/>
            <person name="Gay G."/>
            <person name="Grimwood J."/>
            <person name="Hoegger P.J."/>
            <person name="Jain P."/>
            <person name="Kilaru S."/>
            <person name="Labbe J."/>
            <person name="Lin Y.C."/>
            <person name="Legue V."/>
            <person name="Le Tacon F."/>
            <person name="Marmeisse R."/>
            <person name="Melayah D."/>
            <person name="Montanini B."/>
            <person name="Muratet M."/>
            <person name="Nehls U."/>
            <person name="Niculita-Hirzel H."/>
            <person name="Oudot-Le Secq M.P."/>
            <person name="Peter M."/>
            <person name="Quesneville H."/>
            <person name="Rajashekar B."/>
            <person name="Reich M."/>
            <person name="Rouhier N."/>
            <person name="Schmutz J."/>
            <person name="Yin T."/>
            <person name="Chalot M."/>
            <person name="Henrissat B."/>
            <person name="Kuees U."/>
            <person name="Lucas S."/>
            <person name="Van de Peer Y."/>
            <person name="Podila G.K."/>
            <person name="Polle A."/>
            <person name="Pukkila P.J."/>
            <person name="Richardson P.M."/>
            <person name="Rouze P."/>
            <person name="Sanders I.R."/>
            <person name="Stajich J.E."/>
            <person name="Tunlid A."/>
            <person name="Tuskan G."/>
            <person name="Grigoriev I.V."/>
        </authorList>
    </citation>
    <scope>NUCLEOTIDE SEQUENCE [LARGE SCALE GENOMIC DNA]</scope>
    <source>
        <strain evidence="10">S238N-H82 / ATCC MYA-4686</strain>
    </source>
</reference>
<dbReference type="STRING" id="486041.B0DLT3"/>
<dbReference type="CDD" id="cd03124">
    <property type="entry name" value="alpha_CA_prokaryotic_like"/>
    <property type="match status" value="1"/>
</dbReference>
<dbReference type="InParanoid" id="B0DLT3"/>
<dbReference type="OrthoDB" id="429145at2759"/>
<evidence type="ECO:0000313" key="10">
    <source>
        <dbReference type="Proteomes" id="UP000001194"/>
    </source>
</evidence>
<keyword evidence="10" id="KW-1185">Reference proteome</keyword>
<dbReference type="Pfam" id="PF00194">
    <property type="entry name" value="Carb_anhydrase"/>
    <property type="match status" value="1"/>
</dbReference>
<dbReference type="GeneID" id="6080550"/>